<sequence>MAWELVAPMPVQRVNPDYRHSERILKDKKTNKLVILCAIFVRTDAVHLPRQLRWSRHDMRRRPPISKACPNRDRIAGYSATAYSAWHAVLPTSIRQKPVNQ</sequence>
<organism evidence="1 2">
    <name type="scientific">Paraburkholderia xenovorans (strain LB400)</name>
    <dbReference type="NCBI Taxonomy" id="266265"/>
    <lineage>
        <taxon>Bacteria</taxon>
        <taxon>Pseudomonadati</taxon>
        <taxon>Pseudomonadota</taxon>
        <taxon>Betaproteobacteria</taxon>
        <taxon>Burkholderiales</taxon>
        <taxon>Burkholderiaceae</taxon>
        <taxon>Paraburkholderia</taxon>
    </lineage>
</organism>
<evidence type="ECO:0000313" key="1">
    <source>
        <dbReference type="EMBL" id="ABE34830.1"/>
    </source>
</evidence>
<name>Q13M59_PARXL</name>
<reference evidence="1 2" key="1">
    <citation type="journal article" date="2006" name="Proc. Natl. Acad. Sci. U.S.A.">
        <title>Burkholderia xenovorans LB400 harbors a multi-replicon, 9.73-Mbp genome shaped for versatility.</title>
        <authorList>
            <person name="Chain P.S."/>
            <person name="Denef V.J."/>
            <person name="Konstantinidis K.T."/>
            <person name="Vergez L.M."/>
            <person name="Agullo L."/>
            <person name="Reyes V.L."/>
            <person name="Hauser L."/>
            <person name="Cordova M."/>
            <person name="Gomez L."/>
            <person name="Gonzalez M."/>
            <person name="Land M."/>
            <person name="Lao V."/>
            <person name="Larimer F."/>
            <person name="LiPuma J.J."/>
            <person name="Mahenthiralingam E."/>
            <person name="Malfatti S.A."/>
            <person name="Marx C.J."/>
            <person name="Parnell J.J."/>
            <person name="Ramette A."/>
            <person name="Richardson P."/>
            <person name="Seeger M."/>
            <person name="Smith D."/>
            <person name="Spilker T."/>
            <person name="Sul W.J."/>
            <person name="Tsoi T.V."/>
            <person name="Ulrich L.E."/>
            <person name="Zhulin I.B."/>
            <person name="Tiedje J.M."/>
        </authorList>
    </citation>
    <scope>NUCLEOTIDE SEQUENCE [LARGE SCALE GENOMIC DNA]</scope>
    <source>
        <strain evidence="1 2">LB400</strain>
    </source>
</reference>
<keyword evidence="2" id="KW-1185">Reference proteome</keyword>
<evidence type="ECO:0000313" key="2">
    <source>
        <dbReference type="Proteomes" id="UP000001817"/>
    </source>
</evidence>
<dbReference type="AlphaFoldDB" id="Q13M59"/>
<gene>
    <name evidence="1" type="ORF">Bxe_B1125</name>
</gene>
<protein>
    <submittedName>
        <fullName evidence="1">Uncharacterized protein</fullName>
    </submittedName>
</protein>
<dbReference type="EMBL" id="CP000271">
    <property type="protein sequence ID" value="ABE34830.1"/>
    <property type="molecule type" value="Genomic_DNA"/>
</dbReference>
<dbReference type="Proteomes" id="UP000001817">
    <property type="component" value="Chromosome 2"/>
</dbReference>
<dbReference type="KEGG" id="bxe:Bxe_B1125"/>
<proteinExistence type="predicted"/>
<accession>Q13M59</accession>